<dbReference type="RefSeq" id="WP_184881881.1">
    <property type="nucleotide sequence ID" value="NZ_BOOV01000026.1"/>
</dbReference>
<comment type="caution">
    <text evidence="2">The sequence shown here is derived from an EMBL/GenBank/DDBJ whole genome shotgun (WGS) entry which is preliminary data.</text>
</comment>
<feature type="region of interest" description="Disordered" evidence="1">
    <location>
        <begin position="1"/>
        <end position="36"/>
    </location>
</feature>
<name>A0A7W7D8L8_9ACTN</name>
<dbReference type="AlphaFoldDB" id="A0A7W7D8L8"/>
<evidence type="ECO:0000313" key="3">
    <source>
        <dbReference type="Proteomes" id="UP000542210"/>
    </source>
</evidence>
<sequence length="74" mass="8689">MPRPDPDEPGITYGEKLRRKGLQIRPRGWTDATRDQHAFGRRADGVRWKRTRDQLGHDTTEHADDRVDVQINLR</sequence>
<keyword evidence="3" id="KW-1185">Reference proteome</keyword>
<dbReference type="EMBL" id="JACHND010000001">
    <property type="protein sequence ID" value="MBB4702252.1"/>
    <property type="molecule type" value="Genomic_DNA"/>
</dbReference>
<dbReference type="Proteomes" id="UP000542210">
    <property type="component" value="Unassembled WGS sequence"/>
</dbReference>
<protein>
    <submittedName>
        <fullName evidence="2">Uncharacterized protein</fullName>
    </submittedName>
</protein>
<evidence type="ECO:0000313" key="2">
    <source>
        <dbReference type="EMBL" id="MBB4702252.1"/>
    </source>
</evidence>
<reference evidence="2 3" key="1">
    <citation type="submission" date="2020-08" db="EMBL/GenBank/DDBJ databases">
        <title>Sequencing the genomes of 1000 actinobacteria strains.</title>
        <authorList>
            <person name="Klenk H.-P."/>
        </authorList>
    </citation>
    <scope>NUCLEOTIDE SEQUENCE [LARGE SCALE GENOMIC DNA]</scope>
    <source>
        <strain evidence="2 3">DSM 45784</strain>
    </source>
</reference>
<proteinExistence type="predicted"/>
<organism evidence="2 3">
    <name type="scientific">Sphaerisporangium siamense</name>
    <dbReference type="NCBI Taxonomy" id="795645"/>
    <lineage>
        <taxon>Bacteria</taxon>
        <taxon>Bacillati</taxon>
        <taxon>Actinomycetota</taxon>
        <taxon>Actinomycetes</taxon>
        <taxon>Streptosporangiales</taxon>
        <taxon>Streptosporangiaceae</taxon>
        <taxon>Sphaerisporangium</taxon>
    </lineage>
</organism>
<evidence type="ECO:0000256" key="1">
    <source>
        <dbReference type="SAM" id="MobiDB-lite"/>
    </source>
</evidence>
<gene>
    <name evidence="2" type="ORF">BJ982_003796</name>
</gene>
<accession>A0A7W7D8L8</accession>